<evidence type="ECO:0000256" key="1">
    <source>
        <dbReference type="SAM" id="MobiDB-lite"/>
    </source>
</evidence>
<accession>A0A9W8CGN6</accession>
<proteinExistence type="predicted"/>
<name>A0A9W8CGN6_9FUNG</name>
<comment type="caution">
    <text evidence="2">The sequence shown here is derived from an EMBL/GenBank/DDBJ whole genome shotgun (WGS) entry which is preliminary data.</text>
</comment>
<evidence type="ECO:0000313" key="3">
    <source>
        <dbReference type="Proteomes" id="UP001145021"/>
    </source>
</evidence>
<reference evidence="2" key="1">
    <citation type="submission" date="2022-07" db="EMBL/GenBank/DDBJ databases">
        <title>Phylogenomic reconstructions and comparative analyses of Kickxellomycotina fungi.</title>
        <authorList>
            <person name="Reynolds N.K."/>
            <person name="Stajich J.E."/>
            <person name="Barry K."/>
            <person name="Grigoriev I.V."/>
            <person name="Crous P."/>
            <person name="Smith M.E."/>
        </authorList>
    </citation>
    <scope>NUCLEOTIDE SEQUENCE</scope>
    <source>
        <strain evidence="2">NBRC 105413</strain>
    </source>
</reference>
<keyword evidence="3" id="KW-1185">Reference proteome</keyword>
<protein>
    <submittedName>
        <fullName evidence="2">Uncharacterized protein</fullName>
    </submittedName>
</protein>
<dbReference type="AlphaFoldDB" id="A0A9W8CGN6"/>
<evidence type="ECO:0000313" key="2">
    <source>
        <dbReference type="EMBL" id="KAJ1643044.1"/>
    </source>
</evidence>
<feature type="compositionally biased region" description="Basic and acidic residues" evidence="1">
    <location>
        <begin position="34"/>
        <end position="43"/>
    </location>
</feature>
<organism evidence="2 3">
    <name type="scientific">Coemansia asiatica</name>
    <dbReference type="NCBI Taxonomy" id="1052880"/>
    <lineage>
        <taxon>Eukaryota</taxon>
        <taxon>Fungi</taxon>
        <taxon>Fungi incertae sedis</taxon>
        <taxon>Zoopagomycota</taxon>
        <taxon>Kickxellomycotina</taxon>
        <taxon>Kickxellomycetes</taxon>
        <taxon>Kickxellales</taxon>
        <taxon>Kickxellaceae</taxon>
        <taxon>Coemansia</taxon>
    </lineage>
</organism>
<sequence length="148" mass="17342">MNIEMKLSLVRRARRPPRQSLLEPAKPKQTTQETENKSSTEPCKEGMTTITVLFWKRTGTLRYHIYVLKNASVGDLEREFAEIYLVNSKCRFTNNHFGNVIWNDELHLSMFASGSDNKLYLMLDRGAVFREEPKSTEWNPIKKHKMLH</sequence>
<dbReference type="EMBL" id="JANBOH010000303">
    <property type="protein sequence ID" value="KAJ1643044.1"/>
    <property type="molecule type" value="Genomic_DNA"/>
</dbReference>
<dbReference type="Proteomes" id="UP001145021">
    <property type="component" value="Unassembled WGS sequence"/>
</dbReference>
<gene>
    <name evidence="2" type="ORF">LPJ64_005143</name>
</gene>
<feature type="region of interest" description="Disordered" evidence="1">
    <location>
        <begin position="14"/>
        <end position="43"/>
    </location>
</feature>